<dbReference type="Gene3D" id="3.40.50.720">
    <property type="entry name" value="NAD(P)-binding Rossmann-like Domain"/>
    <property type="match status" value="1"/>
</dbReference>
<gene>
    <name evidence="3" type="ORF">QP027_00210</name>
</gene>
<dbReference type="Pfam" id="PF00106">
    <property type="entry name" value="adh_short"/>
    <property type="match status" value="1"/>
</dbReference>
<dbReference type="PROSITE" id="PS00061">
    <property type="entry name" value="ADH_SHORT"/>
    <property type="match status" value="1"/>
</dbReference>
<dbReference type="Proteomes" id="UP001225598">
    <property type="component" value="Chromosome"/>
</dbReference>
<dbReference type="PANTHER" id="PTHR43669">
    <property type="entry name" value="5-KETO-D-GLUCONATE 5-REDUCTASE"/>
    <property type="match status" value="1"/>
</dbReference>
<comment type="similarity">
    <text evidence="1">Belongs to the short-chain dehydrogenases/reductases (SDR) family.</text>
</comment>
<dbReference type="PRINTS" id="PR00081">
    <property type="entry name" value="GDHRDH"/>
</dbReference>
<dbReference type="InterPro" id="IPR002347">
    <property type="entry name" value="SDR_fam"/>
</dbReference>
<evidence type="ECO:0000256" key="1">
    <source>
        <dbReference type="ARBA" id="ARBA00006484"/>
    </source>
</evidence>
<evidence type="ECO:0000313" key="3">
    <source>
        <dbReference type="EMBL" id="WIM67866.1"/>
    </source>
</evidence>
<dbReference type="EC" id="1.1.1.333" evidence="3"/>
<accession>A0ABY8VFX4</accession>
<dbReference type="PANTHER" id="PTHR43669:SF6">
    <property type="entry name" value="DECAPRENYLPHOSPHORYL-2-KETO-BETA-D-ERYTHRO-PENTOSE REDUCTASE"/>
    <property type="match status" value="1"/>
</dbReference>
<dbReference type="CDD" id="cd05233">
    <property type="entry name" value="SDR_c"/>
    <property type="match status" value="1"/>
</dbReference>
<dbReference type="NCBIfam" id="NF005912">
    <property type="entry name" value="PRK07904.1"/>
    <property type="match status" value="1"/>
</dbReference>
<evidence type="ECO:0000256" key="2">
    <source>
        <dbReference type="ARBA" id="ARBA00023002"/>
    </source>
</evidence>
<reference evidence="3 4" key="1">
    <citation type="submission" date="2023-05" db="EMBL/GenBank/DDBJ databases">
        <title>Corynebacterium suedekumii sp. nov. and Corynebacterium breve sp. nov. isolated from raw cow's milk.</title>
        <authorList>
            <person name="Baer M.K."/>
            <person name="Mehl L."/>
            <person name="Hellmuth R."/>
            <person name="Marke G."/>
            <person name="Lipski A."/>
        </authorList>
    </citation>
    <scope>NUCLEOTIDE SEQUENCE [LARGE SCALE GENOMIC DNA]</scope>
    <source>
        <strain evidence="3 4">R4</strain>
    </source>
</reference>
<dbReference type="InterPro" id="IPR036291">
    <property type="entry name" value="NAD(P)-bd_dom_sf"/>
</dbReference>
<protein>
    <submittedName>
        <fullName evidence="3">Decaprenylphospho-beta-D-erythro-pentofuranosid-2-ulose 2-reductase</fullName>
        <ecNumber evidence="3">1.1.1.333</ecNumber>
    </submittedName>
</protein>
<evidence type="ECO:0000313" key="4">
    <source>
        <dbReference type="Proteomes" id="UP001225598"/>
    </source>
</evidence>
<dbReference type="EMBL" id="CP126969">
    <property type="protein sequence ID" value="WIM67866.1"/>
    <property type="molecule type" value="Genomic_DNA"/>
</dbReference>
<keyword evidence="4" id="KW-1185">Reference proteome</keyword>
<name>A0ABY8VFX4_9CORY</name>
<organism evidence="3 4">
    <name type="scientific">Corynebacterium breve</name>
    <dbReference type="NCBI Taxonomy" id="3049799"/>
    <lineage>
        <taxon>Bacteria</taxon>
        <taxon>Bacillati</taxon>
        <taxon>Actinomycetota</taxon>
        <taxon>Actinomycetes</taxon>
        <taxon>Mycobacteriales</taxon>
        <taxon>Corynebacteriaceae</taxon>
        <taxon>Corynebacterium</taxon>
    </lineage>
</organism>
<proteinExistence type="inferred from homology"/>
<dbReference type="GO" id="GO:0016491">
    <property type="term" value="F:oxidoreductase activity"/>
    <property type="evidence" value="ECO:0007669"/>
    <property type="project" value="UniProtKB-KW"/>
</dbReference>
<dbReference type="InterPro" id="IPR020904">
    <property type="entry name" value="Sc_DH/Rdtase_CS"/>
</dbReference>
<dbReference type="SUPFAM" id="SSF51735">
    <property type="entry name" value="NAD(P)-binding Rossmann-fold domains"/>
    <property type="match status" value="1"/>
</dbReference>
<dbReference type="RefSeq" id="WP_284825190.1">
    <property type="nucleotide sequence ID" value="NZ_CP126969.1"/>
</dbReference>
<keyword evidence="2 3" id="KW-0560">Oxidoreductase</keyword>
<sequence length="255" mass="26849">MLNAVGQAQNILLLGGTSEIGLGIVEEFVSRGGSPTVTLAARKDSPRIDDAVTQIENAGASKVNVIDFDATAFDTHPGVIKEAFDTGDVDVAIVAFGSLGDQERLWQDQQAAVESAQLNYTAPVSVGVLLGQAMKQQGHGTIVALSSVAGMRVRRSNFVYGASKAGLDGFYTQLGEALRDFGVNVLVVRPGQVRTKMTADLGKEAPLTVNVSDVAEATVESVLKGDSSLFVHKLFGPVSLVLQHIPAGIMRKLNM</sequence>